<organism evidence="1 2">
    <name type="scientific">Letharia lupina</name>
    <dbReference type="NCBI Taxonomy" id="560253"/>
    <lineage>
        <taxon>Eukaryota</taxon>
        <taxon>Fungi</taxon>
        <taxon>Dikarya</taxon>
        <taxon>Ascomycota</taxon>
        <taxon>Pezizomycotina</taxon>
        <taxon>Lecanoromycetes</taxon>
        <taxon>OSLEUM clade</taxon>
        <taxon>Lecanoromycetidae</taxon>
        <taxon>Lecanorales</taxon>
        <taxon>Lecanorineae</taxon>
        <taxon>Parmeliaceae</taxon>
        <taxon>Letharia</taxon>
    </lineage>
</organism>
<dbReference type="AlphaFoldDB" id="A0A8H6C9V6"/>
<name>A0A8H6C9V6_9LECA</name>
<gene>
    <name evidence="1" type="ORF">HO133_003530</name>
</gene>
<proteinExistence type="predicted"/>
<dbReference type="Proteomes" id="UP000593566">
    <property type="component" value="Unassembled WGS sequence"/>
</dbReference>
<evidence type="ECO:0000313" key="2">
    <source>
        <dbReference type="Proteomes" id="UP000593566"/>
    </source>
</evidence>
<sequence length="230" mass="26435">MATALWQLGSLKLQITPRSDIVDHENAEALDFLPQLLEKMIGLKSLDLVLITAERVEKQRRLSLALLDETCYTYSQVFPRRGKWPNLQRLYLAGLAIHGLDMTFLLFNQIPGLQRLWLNHINLLGGKWEGVVEAMRIRGAFIPWDLLSLQGSYRHLGGQWWPDSPDTEEEQLALGAYMNYATEGGRHPSLPAGFQDSLSINYFNELYYVAGLERIRALRLRIQQLDDRRT</sequence>
<dbReference type="RefSeq" id="XP_037149140.1">
    <property type="nucleotide sequence ID" value="XM_037294452.1"/>
</dbReference>
<comment type="caution">
    <text evidence="1">The sequence shown here is derived from an EMBL/GenBank/DDBJ whole genome shotgun (WGS) entry which is preliminary data.</text>
</comment>
<dbReference type="GeneID" id="59331941"/>
<protein>
    <submittedName>
        <fullName evidence="1">Uncharacterized protein</fullName>
    </submittedName>
</protein>
<accession>A0A8H6C9V6</accession>
<reference evidence="1 2" key="1">
    <citation type="journal article" date="2020" name="Genomics">
        <title>Complete, high-quality genomes from long-read metagenomic sequencing of two wolf lichen thalli reveals enigmatic genome architecture.</title>
        <authorList>
            <person name="McKenzie S.K."/>
            <person name="Walston R.F."/>
            <person name="Allen J.L."/>
        </authorList>
    </citation>
    <scope>NUCLEOTIDE SEQUENCE [LARGE SCALE GENOMIC DNA]</scope>
    <source>
        <strain evidence="1">WasteWater1</strain>
    </source>
</reference>
<evidence type="ECO:0000313" key="1">
    <source>
        <dbReference type="EMBL" id="KAF6219705.1"/>
    </source>
</evidence>
<dbReference type="EMBL" id="JACCJB010000018">
    <property type="protein sequence ID" value="KAF6219705.1"/>
    <property type="molecule type" value="Genomic_DNA"/>
</dbReference>
<keyword evidence="2" id="KW-1185">Reference proteome</keyword>